<evidence type="ECO:0000313" key="2">
    <source>
        <dbReference type="Proteomes" id="UP001233999"/>
    </source>
</evidence>
<keyword evidence="2" id="KW-1185">Reference proteome</keyword>
<comment type="caution">
    <text evidence="1">The sequence shown here is derived from an EMBL/GenBank/DDBJ whole genome shotgun (WGS) entry which is preliminary data.</text>
</comment>
<proteinExistence type="predicted"/>
<feature type="non-terminal residue" evidence="1">
    <location>
        <position position="71"/>
    </location>
</feature>
<dbReference type="EMBL" id="JASPKZ010000435">
    <property type="protein sequence ID" value="KAJ9600269.1"/>
    <property type="molecule type" value="Genomic_DNA"/>
</dbReference>
<dbReference type="Proteomes" id="UP001233999">
    <property type="component" value="Unassembled WGS sequence"/>
</dbReference>
<feature type="non-terminal residue" evidence="1">
    <location>
        <position position="1"/>
    </location>
</feature>
<reference evidence="1" key="2">
    <citation type="submission" date="2023-05" db="EMBL/GenBank/DDBJ databases">
        <authorList>
            <person name="Fouks B."/>
        </authorList>
    </citation>
    <scope>NUCLEOTIDE SEQUENCE</scope>
    <source>
        <strain evidence="1">Stay&amp;Tobe</strain>
        <tissue evidence="1">Testes</tissue>
    </source>
</reference>
<sequence>RFCVFCDLNSSNLSIVCRHLKSTFLEPRFSYSRENIQLFVCETRTKDSQHLVYALFCVPPEPIIYCCIIRH</sequence>
<accession>A0AAD8ESB2</accession>
<protein>
    <submittedName>
        <fullName evidence="1">Uncharacterized protein</fullName>
    </submittedName>
</protein>
<organism evidence="1 2">
    <name type="scientific">Diploptera punctata</name>
    <name type="common">Pacific beetle cockroach</name>
    <dbReference type="NCBI Taxonomy" id="6984"/>
    <lineage>
        <taxon>Eukaryota</taxon>
        <taxon>Metazoa</taxon>
        <taxon>Ecdysozoa</taxon>
        <taxon>Arthropoda</taxon>
        <taxon>Hexapoda</taxon>
        <taxon>Insecta</taxon>
        <taxon>Pterygota</taxon>
        <taxon>Neoptera</taxon>
        <taxon>Polyneoptera</taxon>
        <taxon>Dictyoptera</taxon>
        <taxon>Blattodea</taxon>
        <taxon>Blaberoidea</taxon>
        <taxon>Blaberidae</taxon>
        <taxon>Diplopterinae</taxon>
        <taxon>Diploptera</taxon>
    </lineage>
</organism>
<reference evidence="1" key="1">
    <citation type="journal article" date="2023" name="IScience">
        <title>Live-bearing cockroach genome reveals convergent evolutionary mechanisms linked to viviparity in insects and beyond.</title>
        <authorList>
            <person name="Fouks B."/>
            <person name="Harrison M.C."/>
            <person name="Mikhailova A.A."/>
            <person name="Marchal E."/>
            <person name="English S."/>
            <person name="Carruthers M."/>
            <person name="Jennings E.C."/>
            <person name="Chiamaka E.L."/>
            <person name="Frigard R.A."/>
            <person name="Pippel M."/>
            <person name="Attardo G.M."/>
            <person name="Benoit J.B."/>
            <person name="Bornberg-Bauer E."/>
            <person name="Tobe S.S."/>
        </authorList>
    </citation>
    <scope>NUCLEOTIDE SEQUENCE</scope>
    <source>
        <strain evidence="1">Stay&amp;Tobe</strain>
    </source>
</reference>
<evidence type="ECO:0000313" key="1">
    <source>
        <dbReference type="EMBL" id="KAJ9600269.1"/>
    </source>
</evidence>
<name>A0AAD8ESB2_DIPPU</name>
<dbReference type="AlphaFoldDB" id="A0AAD8ESB2"/>
<gene>
    <name evidence="1" type="ORF">L9F63_009445</name>
</gene>